<accession>A0AAN6WWC6</accession>
<evidence type="ECO:0000313" key="2">
    <source>
        <dbReference type="Proteomes" id="UP001302126"/>
    </source>
</evidence>
<reference evidence="1" key="1">
    <citation type="journal article" date="2023" name="Mol. Phylogenet. Evol.">
        <title>Genome-scale phylogeny and comparative genomics of the fungal order Sordariales.</title>
        <authorList>
            <person name="Hensen N."/>
            <person name="Bonometti L."/>
            <person name="Westerberg I."/>
            <person name="Brannstrom I.O."/>
            <person name="Guillou S."/>
            <person name="Cros-Aarteil S."/>
            <person name="Calhoun S."/>
            <person name="Haridas S."/>
            <person name="Kuo A."/>
            <person name="Mondo S."/>
            <person name="Pangilinan J."/>
            <person name="Riley R."/>
            <person name="LaButti K."/>
            <person name="Andreopoulos B."/>
            <person name="Lipzen A."/>
            <person name="Chen C."/>
            <person name="Yan M."/>
            <person name="Daum C."/>
            <person name="Ng V."/>
            <person name="Clum A."/>
            <person name="Steindorff A."/>
            <person name="Ohm R.A."/>
            <person name="Martin F."/>
            <person name="Silar P."/>
            <person name="Natvig D.O."/>
            <person name="Lalanne C."/>
            <person name="Gautier V."/>
            <person name="Ament-Velasquez S.L."/>
            <person name="Kruys A."/>
            <person name="Hutchinson M.I."/>
            <person name="Powell A.J."/>
            <person name="Barry K."/>
            <person name="Miller A.N."/>
            <person name="Grigoriev I.V."/>
            <person name="Debuchy R."/>
            <person name="Gladieux P."/>
            <person name="Hiltunen Thoren M."/>
            <person name="Johannesson H."/>
        </authorList>
    </citation>
    <scope>NUCLEOTIDE SEQUENCE</scope>
    <source>
        <strain evidence="1">PSN309</strain>
    </source>
</reference>
<reference evidence="1" key="2">
    <citation type="submission" date="2023-05" db="EMBL/GenBank/DDBJ databases">
        <authorList>
            <consortium name="Lawrence Berkeley National Laboratory"/>
            <person name="Steindorff A."/>
            <person name="Hensen N."/>
            <person name="Bonometti L."/>
            <person name="Westerberg I."/>
            <person name="Brannstrom I.O."/>
            <person name="Guillou S."/>
            <person name="Cros-Aarteil S."/>
            <person name="Calhoun S."/>
            <person name="Haridas S."/>
            <person name="Kuo A."/>
            <person name="Mondo S."/>
            <person name="Pangilinan J."/>
            <person name="Riley R."/>
            <person name="Labutti K."/>
            <person name="Andreopoulos B."/>
            <person name="Lipzen A."/>
            <person name="Chen C."/>
            <person name="Yanf M."/>
            <person name="Daum C."/>
            <person name="Ng V."/>
            <person name="Clum A."/>
            <person name="Ohm R."/>
            <person name="Martin F."/>
            <person name="Silar P."/>
            <person name="Natvig D."/>
            <person name="Lalanne C."/>
            <person name="Gautier V."/>
            <person name="Ament-Velasquez S.L."/>
            <person name="Kruys A."/>
            <person name="Hutchinson M.I."/>
            <person name="Powell A.J."/>
            <person name="Barry K."/>
            <person name="Miller A.N."/>
            <person name="Grigoriev I.V."/>
            <person name="Debuchy R."/>
            <person name="Gladieux P."/>
            <person name="Thoren M.H."/>
            <person name="Johannesson H."/>
        </authorList>
    </citation>
    <scope>NUCLEOTIDE SEQUENCE</scope>
    <source>
        <strain evidence="1">PSN309</strain>
    </source>
</reference>
<name>A0AAN6WWC6_9PEZI</name>
<gene>
    <name evidence="1" type="ORF">QBC35DRAFT_230021</name>
</gene>
<organism evidence="1 2">
    <name type="scientific">Podospora australis</name>
    <dbReference type="NCBI Taxonomy" id="1536484"/>
    <lineage>
        <taxon>Eukaryota</taxon>
        <taxon>Fungi</taxon>
        <taxon>Dikarya</taxon>
        <taxon>Ascomycota</taxon>
        <taxon>Pezizomycotina</taxon>
        <taxon>Sordariomycetes</taxon>
        <taxon>Sordariomycetidae</taxon>
        <taxon>Sordariales</taxon>
        <taxon>Podosporaceae</taxon>
        <taxon>Podospora</taxon>
    </lineage>
</organism>
<dbReference type="AlphaFoldDB" id="A0AAN6WWC6"/>
<proteinExistence type="predicted"/>
<evidence type="ECO:0000313" key="1">
    <source>
        <dbReference type="EMBL" id="KAK4187682.1"/>
    </source>
</evidence>
<sequence>MEVSGKVSGSRLIVSVGAGFLGTNLQKLGKYQHKFQNIDRHFRHPQECIHQPVGVSSSFLLSIEGLKPRACCRNYPCHDARQERGTEEGLLEFVPQNPWLAIQNLLPCAAVNSAHSSQNNNQLPLSSTTCWNWHPTKPGHLFFPFPHKVVVHVNPIVNSSSTPVTSYLRSSIRISYLYGHPSSRLLPPRWSFQPSASGIQKLWGDHRMTRPDGPQWRLGLLGEGDRKMKP</sequence>
<dbReference type="Proteomes" id="UP001302126">
    <property type="component" value="Unassembled WGS sequence"/>
</dbReference>
<comment type="caution">
    <text evidence="1">The sequence shown here is derived from an EMBL/GenBank/DDBJ whole genome shotgun (WGS) entry which is preliminary data.</text>
</comment>
<keyword evidence="2" id="KW-1185">Reference proteome</keyword>
<dbReference type="EMBL" id="MU864399">
    <property type="protein sequence ID" value="KAK4187682.1"/>
    <property type="molecule type" value="Genomic_DNA"/>
</dbReference>
<protein>
    <submittedName>
        <fullName evidence="1">Uncharacterized protein</fullName>
    </submittedName>
</protein>